<dbReference type="Proteomes" id="UP000288805">
    <property type="component" value="Unassembled WGS sequence"/>
</dbReference>
<feature type="compositionally biased region" description="Basic and acidic residues" evidence="1">
    <location>
        <begin position="148"/>
        <end position="159"/>
    </location>
</feature>
<proteinExistence type="predicted"/>
<reference evidence="2 3" key="1">
    <citation type="journal article" date="2018" name="PLoS Genet.">
        <title>Population sequencing reveals clonal diversity and ancestral inbreeding in the grapevine cultivar Chardonnay.</title>
        <authorList>
            <person name="Roach M.J."/>
            <person name="Johnson D.L."/>
            <person name="Bohlmann J."/>
            <person name="van Vuuren H.J."/>
            <person name="Jones S.J."/>
            <person name="Pretorius I.S."/>
            <person name="Schmidt S.A."/>
            <person name="Borneman A.R."/>
        </authorList>
    </citation>
    <scope>NUCLEOTIDE SEQUENCE [LARGE SCALE GENOMIC DNA]</scope>
    <source>
        <strain evidence="3">cv. Chardonnay</strain>
        <tissue evidence="2">Leaf</tissue>
    </source>
</reference>
<feature type="region of interest" description="Disordered" evidence="1">
    <location>
        <begin position="146"/>
        <end position="168"/>
    </location>
</feature>
<feature type="region of interest" description="Disordered" evidence="1">
    <location>
        <begin position="1"/>
        <end position="31"/>
    </location>
</feature>
<sequence>MHQKTRRRLFSATASADTGSSEMSNLSLPENQGSRQPSSYFLNLSLLWSPQLKLSKRSFWWRMKNMLNQRKALVGGIQICKRTKVPRENQKNKDCNLPCRSSKRLAGLKPDLVGNSGSSEQALAVADKISGKSEVIPALAIEAPSDVEQSKKDNRHLEDEAVQEEEAGKLETGKRLVMSRSCHQWTSLLWMSVPSLMHKKILYPDSTLLQNHQFAQGNVSLPGCSGISHGQCSLEGNKEYPTRGIERIGTTVRVTLPVKLQASMKDTSDN</sequence>
<name>A0A438BZG3_VITVI</name>
<organism evidence="2 3">
    <name type="scientific">Vitis vinifera</name>
    <name type="common">Grape</name>
    <dbReference type="NCBI Taxonomy" id="29760"/>
    <lineage>
        <taxon>Eukaryota</taxon>
        <taxon>Viridiplantae</taxon>
        <taxon>Streptophyta</taxon>
        <taxon>Embryophyta</taxon>
        <taxon>Tracheophyta</taxon>
        <taxon>Spermatophyta</taxon>
        <taxon>Magnoliopsida</taxon>
        <taxon>eudicotyledons</taxon>
        <taxon>Gunneridae</taxon>
        <taxon>Pentapetalae</taxon>
        <taxon>rosids</taxon>
        <taxon>Vitales</taxon>
        <taxon>Vitaceae</taxon>
        <taxon>Viteae</taxon>
        <taxon>Vitis</taxon>
    </lineage>
</organism>
<dbReference type="AlphaFoldDB" id="A0A438BZG3"/>
<protein>
    <submittedName>
        <fullName evidence="2">Uncharacterized protein</fullName>
    </submittedName>
</protein>
<gene>
    <name evidence="2" type="ORF">CK203_067804</name>
</gene>
<comment type="caution">
    <text evidence="2">The sequence shown here is derived from an EMBL/GenBank/DDBJ whole genome shotgun (WGS) entry which is preliminary data.</text>
</comment>
<feature type="compositionally biased region" description="Polar residues" evidence="1">
    <location>
        <begin position="12"/>
        <end position="31"/>
    </location>
</feature>
<accession>A0A438BZG3</accession>
<evidence type="ECO:0000256" key="1">
    <source>
        <dbReference type="SAM" id="MobiDB-lite"/>
    </source>
</evidence>
<evidence type="ECO:0000313" key="3">
    <source>
        <dbReference type="Proteomes" id="UP000288805"/>
    </source>
</evidence>
<evidence type="ECO:0000313" key="2">
    <source>
        <dbReference type="EMBL" id="RVW16325.1"/>
    </source>
</evidence>
<dbReference type="EMBL" id="QGNW01002589">
    <property type="protein sequence ID" value="RVW16325.1"/>
    <property type="molecule type" value="Genomic_DNA"/>
</dbReference>